<dbReference type="InterPro" id="IPR002401">
    <property type="entry name" value="Cyt_P450_E_grp-I"/>
</dbReference>
<proteinExistence type="inferred from homology"/>
<dbReference type="CDD" id="cd11058">
    <property type="entry name" value="CYP60B-like"/>
    <property type="match status" value="1"/>
</dbReference>
<comment type="cofactor">
    <cofactor evidence="1 8">
        <name>heme</name>
        <dbReference type="ChEBI" id="CHEBI:30413"/>
    </cofactor>
</comment>
<evidence type="ECO:0000256" key="1">
    <source>
        <dbReference type="ARBA" id="ARBA00001971"/>
    </source>
</evidence>
<dbReference type="GO" id="GO:0016705">
    <property type="term" value="F:oxidoreductase activity, acting on paired donors, with incorporation or reduction of molecular oxygen"/>
    <property type="evidence" value="ECO:0007669"/>
    <property type="project" value="InterPro"/>
</dbReference>
<accession>A0AAN6XYV4</accession>
<dbReference type="InterPro" id="IPR036396">
    <property type="entry name" value="Cyt_P450_sf"/>
</dbReference>
<dbReference type="GO" id="GO:0005506">
    <property type="term" value="F:iron ion binding"/>
    <property type="evidence" value="ECO:0007669"/>
    <property type="project" value="InterPro"/>
</dbReference>
<evidence type="ECO:0000313" key="11">
    <source>
        <dbReference type="Proteomes" id="UP001301769"/>
    </source>
</evidence>
<comment type="caution">
    <text evidence="10">The sequence shown here is derived from an EMBL/GenBank/DDBJ whole genome shotgun (WGS) entry which is preliminary data.</text>
</comment>
<evidence type="ECO:0000256" key="9">
    <source>
        <dbReference type="RuleBase" id="RU000461"/>
    </source>
</evidence>
<keyword evidence="4 8" id="KW-0479">Metal-binding</keyword>
<protein>
    <submittedName>
        <fullName evidence="10">Cytochrome P450</fullName>
    </submittedName>
</protein>
<keyword evidence="7 9" id="KW-0503">Monooxygenase</keyword>
<evidence type="ECO:0000256" key="7">
    <source>
        <dbReference type="ARBA" id="ARBA00023033"/>
    </source>
</evidence>
<dbReference type="AlphaFoldDB" id="A0AAN6XYV4"/>
<dbReference type="PROSITE" id="PS00086">
    <property type="entry name" value="CYTOCHROME_P450"/>
    <property type="match status" value="1"/>
</dbReference>
<evidence type="ECO:0000256" key="6">
    <source>
        <dbReference type="ARBA" id="ARBA00023004"/>
    </source>
</evidence>
<dbReference type="PANTHER" id="PTHR24305">
    <property type="entry name" value="CYTOCHROME P450"/>
    <property type="match status" value="1"/>
</dbReference>
<reference evidence="10" key="2">
    <citation type="submission" date="2023-05" db="EMBL/GenBank/DDBJ databases">
        <authorList>
            <consortium name="Lawrence Berkeley National Laboratory"/>
            <person name="Steindorff A."/>
            <person name="Hensen N."/>
            <person name="Bonometti L."/>
            <person name="Westerberg I."/>
            <person name="Brannstrom I.O."/>
            <person name="Guillou S."/>
            <person name="Cros-Aarteil S."/>
            <person name="Calhoun S."/>
            <person name="Haridas S."/>
            <person name="Kuo A."/>
            <person name="Mondo S."/>
            <person name="Pangilinan J."/>
            <person name="Riley R."/>
            <person name="Labutti K."/>
            <person name="Andreopoulos B."/>
            <person name="Lipzen A."/>
            <person name="Chen C."/>
            <person name="Yanf M."/>
            <person name="Daum C."/>
            <person name="Ng V."/>
            <person name="Clum A."/>
            <person name="Ohm R."/>
            <person name="Martin F."/>
            <person name="Silar P."/>
            <person name="Natvig D."/>
            <person name="Lalanne C."/>
            <person name="Gautier V."/>
            <person name="Ament-Velasquez S.L."/>
            <person name="Kruys A."/>
            <person name="Hutchinson M.I."/>
            <person name="Powell A.J."/>
            <person name="Barry K."/>
            <person name="Miller A.N."/>
            <person name="Grigoriev I.V."/>
            <person name="Debuchy R."/>
            <person name="Gladieux P."/>
            <person name="Thoren M.H."/>
            <person name="Johannesson H."/>
        </authorList>
    </citation>
    <scope>NUCLEOTIDE SEQUENCE</scope>
    <source>
        <strain evidence="10">PSN293</strain>
    </source>
</reference>
<evidence type="ECO:0000256" key="8">
    <source>
        <dbReference type="PIRSR" id="PIRSR602401-1"/>
    </source>
</evidence>
<dbReference type="InterPro" id="IPR050121">
    <property type="entry name" value="Cytochrome_P450_monoxygenase"/>
</dbReference>
<dbReference type="PRINTS" id="PR00385">
    <property type="entry name" value="P450"/>
</dbReference>
<dbReference type="Pfam" id="PF00067">
    <property type="entry name" value="p450"/>
    <property type="match status" value="1"/>
</dbReference>
<dbReference type="InterPro" id="IPR017972">
    <property type="entry name" value="Cyt_P450_CS"/>
</dbReference>
<comment type="similarity">
    <text evidence="2 9">Belongs to the cytochrome P450 family.</text>
</comment>
<evidence type="ECO:0000256" key="5">
    <source>
        <dbReference type="ARBA" id="ARBA00023002"/>
    </source>
</evidence>
<keyword evidence="6 8" id="KW-0408">Iron</keyword>
<dbReference type="FunFam" id="1.10.630.10:FF:000179">
    <property type="entry name" value="Cytochrome P450"/>
    <property type="match status" value="1"/>
</dbReference>
<dbReference type="Proteomes" id="UP001301769">
    <property type="component" value="Unassembled WGS sequence"/>
</dbReference>
<keyword evidence="3 8" id="KW-0349">Heme</keyword>
<keyword evidence="5 9" id="KW-0560">Oxidoreductase</keyword>
<feature type="binding site" description="axial binding residue" evidence="8">
    <location>
        <position position="459"/>
    </location>
    <ligand>
        <name>heme</name>
        <dbReference type="ChEBI" id="CHEBI:30413"/>
    </ligand>
    <ligandPart>
        <name>Fe</name>
        <dbReference type="ChEBI" id="CHEBI:18248"/>
    </ligandPart>
</feature>
<gene>
    <name evidence="10" type="ORF">QBC37DRAFT_323975</name>
</gene>
<organism evidence="10 11">
    <name type="scientific">Rhypophila decipiens</name>
    <dbReference type="NCBI Taxonomy" id="261697"/>
    <lineage>
        <taxon>Eukaryota</taxon>
        <taxon>Fungi</taxon>
        <taxon>Dikarya</taxon>
        <taxon>Ascomycota</taxon>
        <taxon>Pezizomycotina</taxon>
        <taxon>Sordariomycetes</taxon>
        <taxon>Sordariomycetidae</taxon>
        <taxon>Sordariales</taxon>
        <taxon>Naviculisporaceae</taxon>
        <taxon>Rhypophila</taxon>
    </lineage>
</organism>
<dbReference type="EMBL" id="MU858204">
    <property type="protein sequence ID" value="KAK4209464.1"/>
    <property type="molecule type" value="Genomic_DNA"/>
</dbReference>
<reference evidence="10" key="1">
    <citation type="journal article" date="2023" name="Mol. Phylogenet. Evol.">
        <title>Genome-scale phylogeny and comparative genomics of the fungal order Sordariales.</title>
        <authorList>
            <person name="Hensen N."/>
            <person name="Bonometti L."/>
            <person name="Westerberg I."/>
            <person name="Brannstrom I.O."/>
            <person name="Guillou S."/>
            <person name="Cros-Aarteil S."/>
            <person name="Calhoun S."/>
            <person name="Haridas S."/>
            <person name="Kuo A."/>
            <person name="Mondo S."/>
            <person name="Pangilinan J."/>
            <person name="Riley R."/>
            <person name="LaButti K."/>
            <person name="Andreopoulos B."/>
            <person name="Lipzen A."/>
            <person name="Chen C."/>
            <person name="Yan M."/>
            <person name="Daum C."/>
            <person name="Ng V."/>
            <person name="Clum A."/>
            <person name="Steindorff A."/>
            <person name="Ohm R.A."/>
            <person name="Martin F."/>
            <person name="Silar P."/>
            <person name="Natvig D.O."/>
            <person name="Lalanne C."/>
            <person name="Gautier V."/>
            <person name="Ament-Velasquez S.L."/>
            <person name="Kruys A."/>
            <person name="Hutchinson M.I."/>
            <person name="Powell A.J."/>
            <person name="Barry K."/>
            <person name="Miller A.N."/>
            <person name="Grigoriev I.V."/>
            <person name="Debuchy R."/>
            <person name="Gladieux P."/>
            <person name="Hiltunen Thoren M."/>
            <person name="Johannesson H."/>
        </authorList>
    </citation>
    <scope>NUCLEOTIDE SEQUENCE</scope>
    <source>
        <strain evidence="10">PSN293</strain>
    </source>
</reference>
<dbReference type="Gene3D" id="1.10.630.10">
    <property type="entry name" value="Cytochrome P450"/>
    <property type="match status" value="1"/>
</dbReference>
<evidence type="ECO:0000256" key="4">
    <source>
        <dbReference type="ARBA" id="ARBA00022723"/>
    </source>
</evidence>
<dbReference type="PANTHER" id="PTHR24305:SF230">
    <property type="entry name" value="P450, PUTATIVE (EUROFUNG)-RELATED"/>
    <property type="match status" value="1"/>
</dbReference>
<evidence type="ECO:0000256" key="3">
    <source>
        <dbReference type="ARBA" id="ARBA00022617"/>
    </source>
</evidence>
<dbReference type="SUPFAM" id="SSF48264">
    <property type="entry name" value="Cytochrome P450"/>
    <property type="match status" value="1"/>
</dbReference>
<evidence type="ECO:0000256" key="2">
    <source>
        <dbReference type="ARBA" id="ARBA00010617"/>
    </source>
</evidence>
<evidence type="ECO:0000313" key="10">
    <source>
        <dbReference type="EMBL" id="KAK4209464.1"/>
    </source>
</evidence>
<name>A0AAN6XYV4_9PEZI</name>
<dbReference type="GO" id="GO:0020037">
    <property type="term" value="F:heme binding"/>
    <property type="evidence" value="ECO:0007669"/>
    <property type="project" value="InterPro"/>
</dbReference>
<dbReference type="PRINTS" id="PR00463">
    <property type="entry name" value="EP450I"/>
</dbReference>
<dbReference type="InterPro" id="IPR001128">
    <property type="entry name" value="Cyt_P450"/>
</dbReference>
<sequence>MAILDTIYGEDASPKYVLATTALGFITLYQLYQTIYNIYFHPLRSFPGPLLHRASTLPWAIQHAFGIEAFATQKLHEKYGPVVRITPKHLSFTDPRAWRDIYGHQVSGKANTPELSKVRAFSYTIDALPRSIVSADREEHGRLRRGLSHGFSAESMRQQEPIIMKYIDLLLRRLHEAAELKKPINAEAYYNWTTFDIAGDLIFGMSFKCLDGSEYHPWIAFIFQTVKAAAVMTVMSYCGLHWLVQVMYNTLGKNLAIKNAEQWTNVMLNNRLNNVEVGRVDLFEGLVRKKEEWKLSFEQMGANAFILVLAGSETTATTLSGMTYLLLKHPEVMERVKSEVRGMFKSKEEIDMTSVMGLKYMLAVINESLRLYPPVATSLVREVPKGCPGGGVNIAGWHVPEGSLVEVQQWSVNHSKDNWEDPWAFKPERFLEESQKDGEEAGRNVLEALQAFSLGPRNCIGKNLAYAELRLILARMLFEFDLALAEDSKNWIERQKAYVLWDRIPLNVYLTPVKRG</sequence>
<dbReference type="GO" id="GO:0004497">
    <property type="term" value="F:monooxygenase activity"/>
    <property type="evidence" value="ECO:0007669"/>
    <property type="project" value="UniProtKB-KW"/>
</dbReference>
<keyword evidence="11" id="KW-1185">Reference proteome</keyword>